<reference evidence="7" key="1">
    <citation type="journal article" date="2019" name="Int. J. Syst. Evol. Microbiol.">
        <title>The Global Catalogue of Microorganisms (GCM) 10K type strain sequencing project: providing services to taxonomists for standard genome sequencing and annotation.</title>
        <authorList>
            <consortium name="The Broad Institute Genomics Platform"/>
            <consortium name="The Broad Institute Genome Sequencing Center for Infectious Disease"/>
            <person name="Wu L."/>
            <person name="Ma J."/>
        </authorList>
    </citation>
    <scope>NUCLEOTIDE SEQUENCE [LARGE SCALE GENOMIC DNA]</scope>
    <source>
        <strain evidence="7">CCM 7043</strain>
    </source>
</reference>
<keyword evidence="4 5" id="KW-0732">Signal</keyword>
<comment type="subcellular location">
    <subcellularLocation>
        <location evidence="1">Cell envelope</location>
    </subcellularLocation>
</comment>
<comment type="caution">
    <text evidence="6">The sequence shown here is derived from an EMBL/GenBank/DDBJ whole genome shotgun (WGS) entry which is preliminary data.</text>
</comment>
<evidence type="ECO:0000256" key="1">
    <source>
        <dbReference type="ARBA" id="ARBA00004196"/>
    </source>
</evidence>
<proteinExistence type="inferred from homology"/>
<sequence length="436" mass="45205">MIRSRPVYAAALAAGALLGLSACSTAAPSGTADGAAGTTITFSSYNYGTQGAAGTGTQKLLDRFAELHPDITVQPQAVATADVLTKTKTAVAAGAAPDVVQMGYSKLAEAFETLPVQSLESIAGEEWEPSVEGIQQAFVTTGTSDGAVRALPYTVSVPTLFYNADLFRDAGLDPEDPPTTIEEVRSDARAIVDAGHHGVYFGIVDSAKSDYVTQSVINSAGGTLVTPDGGVGLDSDEAVAGLEAVQQLTTDGLQPAVGLEDALSDFAGGNLGMFVVSTSVSGQLEAAAEDTFELRSAGFPAFGAGPARPTFSGAGLVVLSEDPAEQAAAWELVKFLTSKEGYTMITQDIGYLPLRADIVDDPEYLGGFFGRDDLLVPPLEQLDTVSPYQSFSGPQANRAVVLLQDEAIEPIVLREADVRSTLGATADRLRDLVGTE</sequence>
<dbReference type="Proteomes" id="UP001597338">
    <property type="component" value="Unassembled WGS sequence"/>
</dbReference>
<dbReference type="InterPro" id="IPR050490">
    <property type="entry name" value="Bact_solute-bd_prot1"/>
</dbReference>
<evidence type="ECO:0000256" key="2">
    <source>
        <dbReference type="ARBA" id="ARBA00008520"/>
    </source>
</evidence>
<dbReference type="SUPFAM" id="SSF53850">
    <property type="entry name" value="Periplasmic binding protein-like II"/>
    <property type="match status" value="1"/>
</dbReference>
<dbReference type="RefSeq" id="WP_377197148.1">
    <property type="nucleotide sequence ID" value="NZ_JBHUHF010000001.1"/>
</dbReference>
<dbReference type="EMBL" id="JBHUHF010000001">
    <property type="protein sequence ID" value="MFD2025242.1"/>
    <property type="molecule type" value="Genomic_DNA"/>
</dbReference>
<feature type="chain" id="PRO_5046165585" evidence="5">
    <location>
        <begin position="27"/>
        <end position="436"/>
    </location>
</feature>
<organism evidence="6 7">
    <name type="scientific">Promicromonospora aerolata</name>
    <dbReference type="NCBI Taxonomy" id="195749"/>
    <lineage>
        <taxon>Bacteria</taxon>
        <taxon>Bacillati</taxon>
        <taxon>Actinomycetota</taxon>
        <taxon>Actinomycetes</taxon>
        <taxon>Micrococcales</taxon>
        <taxon>Promicromonosporaceae</taxon>
        <taxon>Promicromonospora</taxon>
    </lineage>
</organism>
<dbReference type="CDD" id="cd14748">
    <property type="entry name" value="PBP2_UgpB"/>
    <property type="match status" value="1"/>
</dbReference>
<keyword evidence="3" id="KW-0813">Transport</keyword>
<evidence type="ECO:0000256" key="3">
    <source>
        <dbReference type="ARBA" id="ARBA00022448"/>
    </source>
</evidence>
<evidence type="ECO:0000256" key="4">
    <source>
        <dbReference type="ARBA" id="ARBA00022729"/>
    </source>
</evidence>
<gene>
    <name evidence="6" type="ORF">ACFSL2_06940</name>
</gene>
<evidence type="ECO:0000256" key="5">
    <source>
        <dbReference type="SAM" id="SignalP"/>
    </source>
</evidence>
<comment type="similarity">
    <text evidence="2">Belongs to the bacterial solute-binding protein 1 family.</text>
</comment>
<protein>
    <submittedName>
        <fullName evidence="6">ABC transporter substrate-binding protein</fullName>
    </submittedName>
</protein>
<dbReference type="InterPro" id="IPR006059">
    <property type="entry name" value="SBP"/>
</dbReference>
<feature type="signal peptide" evidence="5">
    <location>
        <begin position="1"/>
        <end position="26"/>
    </location>
</feature>
<evidence type="ECO:0000313" key="7">
    <source>
        <dbReference type="Proteomes" id="UP001597338"/>
    </source>
</evidence>
<keyword evidence="7" id="KW-1185">Reference proteome</keyword>
<dbReference type="PANTHER" id="PTHR43649">
    <property type="entry name" value="ARABINOSE-BINDING PROTEIN-RELATED"/>
    <property type="match status" value="1"/>
</dbReference>
<dbReference type="Gene3D" id="3.40.190.10">
    <property type="entry name" value="Periplasmic binding protein-like II"/>
    <property type="match status" value="1"/>
</dbReference>
<dbReference type="PROSITE" id="PS51257">
    <property type="entry name" value="PROKAR_LIPOPROTEIN"/>
    <property type="match status" value="1"/>
</dbReference>
<dbReference type="PANTHER" id="PTHR43649:SF31">
    <property type="entry name" value="SN-GLYCEROL-3-PHOSPHATE-BINDING PERIPLASMIC PROTEIN UGPB"/>
    <property type="match status" value="1"/>
</dbReference>
<evidence type="ECO:0000313" key="6">
    <source>
        <dbReference type="EMBL" id="MFD2025242.1"/>
    </source>
</evidence>
<accession>A0ABW4V9B2</accession>
<name>A0ABW4V9B2_9MICO</name>
<dbReference type="Pfam" id="PF01547">
    <property type="entry name" value="SBP_bac_1"/>
    <property type="match status" value="1"/>
</dbReference>